<name>A0ABT3H236_9RHOB</name>
<feature type="domain" description="AsmA" evidence="2">
    <location>
        <begin position="8"/>
        <end position="197"/>
    </location>
</feature>
<dbReference type="PANTHER" id="PTHR30441">
    <property type="entry name" value="DUF748 DOMAIN-CONTAINING PROTEIN"/>
    <property type="match status" value="1"/>
</dbReference>
<feature type="compositionally biased region" description="Basic and acidic residues" evidence="1">
    <location>
        <begin position="615"/>
        <end position="629"/>
    </location>
</feature>
<dbReference type="RefSeq" id="WP_264506728.1">
    <property type="nucleotide sequence ID" value="NZ_JAPDFL010000001.1"/>
</dbReference>
<sequence length="670" mass="68947">MRLIIRLLGVVVVLVVMAVAALFLLPAERIANLAARQFEAATGRSLTISGDVTPTFWPVLGARVEGVTLANIAGSDAGPMLVADSVDLGVDLSALIQGNLVVRRFEARSPQIVLERDASGVGNWMFAGIGDQSAATTETGTRSALPPISLDRAQIEGASLRYIDRAAGTDVTVQGVSIDLTMPESGGAATLRISLDRNGQTGEINARLGSVSALLAGDVVAVSASISADGAQGSFEGRLGLEPVAAEGRLSIDISRLGPALQLAGAEGGEPIPGAARPLTLGGQLTLAPAGSLHVREGVLGIGSNRLRLALDTTFDGDRPNIAGQISADTLDLTGFTGGESGGSASGGATGWPTARIDASALALANAQIGLTLGPVNTGFGMIDSTRGSLTIDRARAVLGINEIRAFDGTLSGELVANNRNGLSVGGTVALRGVSLLAALRQAVGFERLSGTASADLRFLGSGQSVDAIMRSLEGQGTIAFGAGEILGFDLAAMLRNLDASALGAGNSTIYESIGASFTMANGVLTNSDLRLEAPLLGVGGNGTVDLGNQTLNYRVTPEAMRNAETGEALRVPLLITGPWSAPRYRLDLEGLAEQRLAEERARLEARAQEEVQRLQDQARSRVEQELADRLGGGTTPEGEAQTPEDALRDQARDGLLRLLGGRQEAPANP</sequence>
<dbReference type="Proteomes" id="UP001208938">
    <property type="component" value="Unassembled WGS sequence"/>
</dbReference>
<evidence type="ECO:0000259" key="2">
    <source>
        <dbReference type="Pfam" id="PF05170"/>
    </source>
</evidence>
<keyword evidence="4" id="KW-1185">Reference proteome</keyword>
<dbReference type="InterPro" id="IPR052894">
    <property type="entry name" value="AsmA-related"/>
</dbReference>
<proteinExistence type="predicted"/>
<accession>A0ABT3H236</accession>
<evidence type="ECO:0000313" key="4">
    <source>
        <dbReference type="Proteomes" id="UP001208938"/>
    </source>
</evidence>
<feature type="domain" description="AsmA" evidence="2">
    <location>
        <begin position="345"/>
        <end position="529"/>
    </location>
</feature>
<dbReference type="PANTHER" id="PTHR30441:SF4">
    <property type="entry name" value="PROTEIN ASMA"/>
    <property type="match status" value="1"/>
</dbReference>
<dbReference type="Pfam" id="PF05170">
    <property type="entry name" value="AsmA"/>
    <property type="match status" value="2"/>
</dbReference>
<reference evidence="3 4" key="1">
    <citation type="submission" date="2022-10" db="EMBL/GenBank/DDBJ databases">
        <title>Pararhodobacter sp. nov., isolated from marine algae.</title>
        <authorList>
            <person name="Choi B.J."/>
            <person name="Kim J.M."/>
            <person name="Lee J.K."/>
            <person name="Choi D.G."/>
            <person name="Jeon C.O."/>
        </authorList>
    </citation>
    <scope>NUCLEOTIDE SEQUENCE [LARGE SCALE GENOMIC DNA]</scope>
    <source>
        <strain evidence="3 4">ZQ420</strain>
    </source>
</reference>
<organism evidence="3 4">
    <name type="scientific">Pararhodobacter zhoushanensis</name>
    <dbReference type="NCBI Taxonomy" id="2479545"/>
    <lineage>
        <taxon>Bacteria</taxon>
        <taxon>Pseudomonadati</taxon>
        <taxon>Pseudomonadota</taxon>
        <taxon>Alphaproteobacteria</taxon>
        <taxon>Rhodobacterales</taxon>
        <taxon>Paracoccaceae</taxon>
        <taxon>Pararhodobacter</taxon>
    </lineage>
</organism>
<gene>
    <name evidence="3" type="ORF">OKW52_16750</name>
</gene>
<dbReference type="EMBL" id="JAPDFL010000001">
    <property type="protein sequence ID" value="MCW1933859.1"/>
    <property type="molecule type" value="Genomic_DNA"/>
</dbReference>
<feature type="region of interest" description="Disordered" evidence="1">
    <location>
        <begin position="615"/>
        <end position="670"/>
    </location>
</feature>
<feature type="compositionally biased region" description="Basic and acidic residues" evidence="1">
    <location>
        <begin position="646"/>
        <end position="656"/>
    </location>
</feature>
<comment type="caution">
    <text evidence="3">The sequence shown here is derived from an EMBL/GenBank/DDBJ whole genome shotgun (WGS) entry which is preliminary data.</text>
</comment>
<evidence type="ECO:0000256" key="1">
    <source>
        <dbReference type="SAM" id="MobiDB-lite"/>
    </source>
</evidence>
<evidence type="ECO:0000313" key="3">
    <source>
        <dbReference type="EMBL" id="MCW1933859.1"/>
    </source>
</evidence>
<dbReference type="InterPro" id="IPR007844">
    <property type="entry name" value="AsmA"/>
</dbReference>
<protein>
    <submittedName>
        <fullName evidence="3">AsmA family protein</fullName>
    </submittedName>
</protein>